<organism evidence="1 2">
    <name type="scientific">Anabarilius grahami</name>
    <name type="common">Kanglang fish</name>
    <name type="synonym">Barilius grahami</name>
    <dbReference type="NCBI Taxonomy" id="495550"/>
    <lineage>
        <taxon>Eukaryota</taxon>
        <taxon>Metazoa</taxon>
        <taxon>Chordata</taxon>
        <taxon>Craniata</taxon>
        <taxon>Vertebrata</taxon>
        <taxon>Euteleostomi</taxon>
        <taxon>Actinopterygii</taxon>
        <taxon>Neopterygii</taxon>
        <taxon>Teleostei</taxon>
        <taxon>Ostariophysi</taxon>
        <taxon>Cypriniformes</taxon>
        <taxon>Xenocyprididae</taxon>
        <taxon>Xenocypridinae</taxon>
        <taxon>Xenocypridinae incertae sedis</taxon>
        <taxon>Anabarilius</taxon>
    </lineage>
</organism>
<accession>A0A3N0YEP5</accession>
<comment type="caution">
    <text evidence="1">The sequence shown here is derived from an EMBL/GenBank/DDBJ whole genome shotgun (WGS) entry which is preliminary data.</text>
</comment>
<gene>
    <name evidence="1" type="ORF">DPX16_8712</name>
</gene>
<name>A0A3N0YEP5_ANAGA</name>
<evidence type="ECO:0000313" key="1">
    <source>
        <dbReference type="EMBL" id="ROL44290.1"/>
    </source>
</evidence>
<proteinExistence type="predicted"/>
<reference evidence="1 2" key="1">
    <citation type="submission" date="2018-10" db="EMBL/GenBank/DDBJ databases">
        <title>Genome assembly for a Yunnan-Guizhou Plateau 3E fish, Anabarilius grahami (Regan), and its evolutionary and genetic applications.</title>
        <authorList>
            <person name="Jiang W."/>
        </authorList>
    </citation>
    <scope>NUCLEOTIDE SEQUENCE [LARGE SCALE GENOMIC DNA]</scope>
    <source>
        <strain evidence="1">AG-KIZ</strain>
        <tissue evidence="1">Muscle</tissue>
    </source>
</reference>
<dbReference type="Proteomes" id="UP000281406">
    <property type="component" value="Unassembled WGS sequence"/>
</dbReference>
<evidence type="ECO:0000313" key="2">
    <source>
        <dbReference type="Proteomes" id="UP000281406"/>
    </source>
</evidence>
<dbReference type="EMBL" id="RJVU01046259">
    <property type="protein sequence ID" value="ROL44290.1"/>
    <property type="molecule type" value="Genomic_DNA"/>
</dbReference>
<sequence length="122" mass="13738">MVTNRRQEHTKPTVGRRAVFVRRPTKFSQCVPYRRLKLVLISFCSANSSSTAQNGRATWQSAVERRFGVSAFVATSSSASACGDTEAEIIRQLSGMVHNALVYDRIRKKCTSVVTRERNRRS</sequence>
<keyword evidence="2" id="KW-1185">Reference proteome</keyword>
<dbReference type="AlphaFoldDB" id="A0A3N0YEP5"/>
<protein>
    <submittedName>
        <fullName evidence="1">Uncharacterized protein</fullName>
    </submittedName>
</protein>